<reference evidence="1" key="1">
    <citation type="submission" date="2017-07" db="EMBL/GenBank/DDBJ databases">
        <title>Taro Niue Genome Assembly and Annotation.</title>
        <authorList>
            <person name="Atibalentja N."/>
            <person name="Keating K."/>
            <person name="Fields C.J."/>
        </authorList>
    </citation>
    <scope>NUCLEOTIDE SEQUENCE</scope>
    <source>
        <strain evidence="1">Niue_2</strain>
        <tissue evidence="1">Leaf</tissue>
    </source>
</reference>
<accession>A0A843WTK7</accession>
<keyword evidence="2" id="KW-1185">Reference proteome</keyword>
<gene>
    <name evidence="1" type="ORF">Taro_038751</name>
</gene>
<comment type="caution">
    <text evidence="1">The sequence shown here is derived from an EMBL/GenBank/DDBJ whole genome shotgun (WGS) entry which is preliminary data.</text>
</comment>
<dbReference type="Proteomes" id="UP000652761">
    <property type="component" value="Unassembled WGS sequence"/>
</dbReference>
<protein>
    <submittedName>
        <fullName evidence="1">Uncharacterized protein</fullName>
    </submittedName>
</protein>
<sequence length="80" mass="8934">MPQAPRFHLSASLAAEVQPPRPPVPRVCRTSIWTLSMLTTCSSASSLVSLHCGVLDLSEASRRYRNDLEFPVMSFQLFLE</sequence>
<dbReference type="EMBL" id="NMUH01003502">
    <property type="protein sequence ID" value="MQM05930.1"/>
    <property type="molecule type" value="Genomic_DNA"/>
</dbReference>
<organism evidence="1 2">
    <name type="scientific">Colocasia esculenta</name>
    <name type="common">Wild taro</name>
    <name type="synonym">Arum esculentum</name>
    <dbReference type="NCBI Taxonomy" id="4460"/>
    <lineage>
        <taxon>Eukaryota</taxon>
        <taxon>Viridiplantae</taxon>
        <taxon>Streptophyta</taxon>
        <taxon>Embryophyta</taxon>
        <taxon>Tracheophyta</taxon>
        <taxon>Spermatophyta</taxon>
        <taxon>Magnoliopsida</taxon>
        <taxon>Liliopsida</taxon>
        <taxon>Araceae</taxon>
        <taxon>Aroideae</taxon>
        <taxon>Colocasieae</taxon>
        <taxon>Colocasia</taxon>
    </lineage>
</organism>
<name>A0A843WTK7_COLES</name>
<evidence type="ECO:0000313" key="2">
    <source>
        <dbReference type="Proteomes" id="UP000652761"/>
    </source>
</evidence>
<proteinExistence type="predicted"/>
<evidence type="ECO:0000313" key="1">
    <source>
        <dbReference type="EMBL" id="MQM05930.1"/>
    </source>
</evidence>
<dbReference type="AlphaFoldDB" id="A0A843WTK7"/>